<dbReference type="OrthoDB" id="383571at2157"/>
<name>A0A1H6FS44_9EURY</name>
<gene>
    <name evidence="1" type="ORF">SAMN04487967_1095</name>
</gene>
<dbReference type="RefSeq" id="WP_090505839.1">
    <property type="nucleotide sequence ID" value="NZ_FNWL01000001.1"/>
</dbReference>
<dbReference type="EMBL" id="FNWL01000001">
    <property type="protein sequence ID" value="SEH13020.1"/>
    <property type="molecule type" value="Genomic_DNA"/>
</dbReference>
<evidence type="ECO:0000313" key="2">
    <source>
        <dbReference type="Proteomes" id="UP000199112"/>
    </source>
</evidence>
<dbReference type="PROSITE" id="PS51318">
    <property type="entry name" value="TAT"/>
    <property type="match status" value="1"/>
</dbReference>
<accession>A0A1H6FS44</accession>
<sequence>MSDDQSDRRGEPTVNRRRVLRATAVSVASVAGIAGASSSATAVNCECTAAEASECGPAETCYCHTIVGGSHLNNIRSTTCEADESDAELDCGYDDPEDMTVEELESSPTYSCE</sequence>
<keyword evidence="2" id="KW-1185">Reference proteome</keyword>
<dbReference type="AlphaFoldDB" id="A0A1H6FS44"/>
<dbReference type="InterPro" id="IPR006311">
    <property type="entry name" value="TAT_signal"/>
</dbReference>
<protein>
    <submittedName>
        <fullName evidence="1">Uncharacterized protein</fullName>
    </submittedName>
</protein>
<organism evidence="1 2">
    <name type="scientific">Natronorubrum sediminis</name>
    <dbReference type="NCBI Taxonomy" id="640943"/>
    <lineage>
        <taxon>Archaea</taxon>
        <taxon>Methanobacteriati</taxon>
        <taxon>Methanobacteriota</taxon>
        <taxon>Stenosarchaea group</taxon>
        <taxon>Halobacteria</taxon>
        <taxon>Halobacteriales</taxon>
        <taxon>Natrialbaceae</taxon>
        <taxon>Natronorubrum</taxon>
    </lineage>
</organism>
<reference evidence="2" key="1">
    <citation type="submission" date="2016-10" db="EMBL/GenBank/DDBJ databases">
        <authorList>
            <person name="Varghese N."/>
            <person name="Submissions S."/>
        </authorList>
    </citation>
    <scope>NUCLEOTIDE SEQUENCE [LARGE SCALE GENOMIC DNA]</scope>
    <source>
        <strain evidence="2">CGMCC 1.8981</strain>
    </source>
</reference>
<dbReference type="Proteomes" id="UP000199112">
    <property type="component" value="Unassembled WGS sequence"/>
</dbReference>
<evidence type="ECO:0000313" key="1">
    <source>
        <dbReference type="EMBL" id="SEH13020.1"/>
    </source>
</evidence>
<proteinExistence type="predicted"/>